<organism evidence="2 3">
    <name type="scientific">Candidatus Gallionella acididurans</name>
    <dbReference type="NCBI Taxonomy" id="1796491"/>
    <lineage>
        <taxon>Bacteria</taxon>
        <taxon>Pseudomonadati</taxon>
        <taxon>Pseudomonadota</taxon>
        <taxon>Betaproteobacteria</taxon>
        <taxon>Nitrosomonadales</taxon>
        <taxon>Gallionellaceae</taxon>
        <taxon>Gallionella</taxon>
    </lineage>
</organism>
<proteinExistence type="predicted"/>
<feature type="transmembrane region" description="Helical" evidence="1">
    <location>
        <begin position="86"/>
        <end position="111"/>
    </location>
</feature>
<evidence type="ECO:0008006" key="4">
    <source>
        <dbReference type="Google" id="ProtNLM"/>
    </source>
</evidence>
<feature type="transmembrane region" description="Helical" evidence="1">
    <location>
        <begin position="7"/>
        <end position="29"/>
    </location>
</feature>
<keyword evidence="1" id="KW-0472">Membrane</keyword>
<sequence>MGLFEKWIAVVLATINPLTGRGIAIPLGVEFGLPLIWVCVAAGISNFILAAVIILVIDKLGHIPAIKRYIEKKRGKRTTKFIEGKGLFYAVTFGPLVLGTFTVILVFQSLGTDKKRMIMYSLISAIILTPLIAWISIEYKDLLENLLHNINNPG</sequence>
<comment type="caution">
    <text evidence="2">The sequence shown here is derived from an EMBL/GenBank/DDBJ whole genome shotgun (WGS) entry which is preliminary data.</text>
</comment>
<evidence type="ECO:0000256" key="1">
    <source>
        <dbReference type="SAM" id="Phobius"/>
    </source>
</evidence>
<gene>
    <name evidence="2" type="ORF">AWT59_0421</name>
</gene>
<dbReference type="Proteomes" id="UP000070578">
    <property type="component" value="Unassembled WGS sequence"/>
</dbReference>
<feature type="transmembrane region" description="Helical" evidence="1">
    <location>
        <begin position="35"/>
        <end position="57"/>
    </location>
</feature>
<reference evidence="2 3" key="2">
    <citation type="submission" date="2016-03" db="EMBL/GenBank/DDBJ databases">
        <title>New uncultured bacterium of the family Gallionellaceae from acid mine drainage: description and reconstruction of genome based on metagenomic analysis of microbial community.</title>
        <authorList>
            <person name="Kadnikov V."/>
            <person name="Ivasenko D."/>
            <person name="Beletsky A."/>
            <person name="Mardanov A."/>
            <person name="Danilova E."/>
            <person name="Pimenov N."/>
            <person name="Karnachuk O."/>
            <person name="Ravin N."/>
        </authorList>
    </citation>
    <scope>NUCLEOTIDE SEQUENCE [LARGE SCALE GENOMIC DNA]</scope>
    <source>
        <strain evidence="2">ShG14-8</strain>
    </source>
</reference>
<dbReference type="AlphaFoldDB" id="A0A139BXG6"/>
<keyword evidence="1" id="KW-1133">Transmembrane helix</keyword>
<evidence type="ECO:0000313" key="2">
    <source>
        <dbReference type="EMBL" id="KXS33395.1"/>
    </source>
</evidence>
<name>A0A139BXG6_9PROT</name>
<keyword evidence="1" id="KW-0812">Transmembrane</keyword>
<evidence type="ECO:0000313" key="3">
    <source>
        <dbReference type="Proteomes" id="UP000070578"/>
    </source>
</evidence>
<reference evidence="2 3" key="1">
    <citation type="submission" date="2016-02" db="EMBL/GenBank/DDBJ databases">
        <authorList>
            <person name="Wen L."/>
            <person name="He K."/>
            <person name="Yang H."/>
        </authorList>
    </citation>
    <scope>NUCLEOTIDE SEQUENCE [LARGE SCALE GENOMIC DNA]</scope>
    <source>
        <strain evidence="2">ShG14-8</strain>
    </source>
</reference>
<protein>
    <recommendedName>
        <fullName evidence="4">Small multi-drug export protein</fullName>
    </recommendedName>
</protein>
<dbReference type="EMBL" id="LSLI01000006">
    <property type="protein sequence ID" value="KXS33395.1"/>
    <property type="molecule type" value="Genomic_DNA"/>
</dbReference>
<accession>A0A139BXG6</accession>
<feature type="transmembrane region" description="Helical" evidence="1">
    <location>
        <begin position="117"/>
        <end position="137"/>
    </location>
</feature>